<feature type="compositionally biased region" description="Basic and acidic residues" evidence="1">
    <location>
        <begin position="107"/>
        <end position="131"/>
    </location>
</feature>
<dbReference type="STRING" id="1408157.A0A1J7JPV6"/>
<feature type="compositionally biased region" description="Basic residues" evidence="1">
    <location>
        <begin position="162"/>
        <end position="173"/>
    </location>
</feature>
<feature type="compositionally biased region" description="Pro residues" evidence="1">
    <location>
        <begin position="83"/>
        <end position="101"/>
    </location>
</feature>
<sequence>MSSQRSILAPVSRKAKHASQQMATVQADVANNKATSATHHQLNSAKARRKKNSSGVGMFGSWFEESPDYDEEEDSKTWEQPWALPPTPLSPLFSPPTPTLTPPQSSRKSDHVEKPRNVKPQVEKKQAEKPQRQAQTTAKPARAEAVEPRDVHRGTGKQDRKSKAKSGAKHPKTATKAPVNPPTSSPSVSTASVKPVTAVQQAGVKIILKKRTNLFSLPLEVRDNIYGHLLTAATPITVMRGWTQCGARYRGGLEPAILQVCRQTYEEGIRILYSSNTFLYLIRDTGEPIQEALRPEGYLSPMAISLLEPPPLSELKSANAKGRAAKRRRGDTKAKPVVKKSTVGDVNRVIYLAKYAHLFRRVEIVLESNRDDKQYRLAMAKAIQLLGNEGGFGANLTSLQFSLTPVERELGRPGSDAGTEWTVVKFFSSAQNAIADAIDRADGAPTDGAPTDGAPTDGAPTDGAPTDETKTKPVKKENYDVMDALRNLNVRLLHFTVYTPSSRRLDMTLDMTYRTSPDELGRLLAHDNLVAQQRQETAKASSEAFRNLRLLIREACADTDKAVKDGWWTEYGPPQVAAVRSAMEGLDTIKERMRKYRSPWYEKVRRDYAAQPEHACCVRKVGRKLQPTGE</sequence>
<proteinExistence type="predicted"/>
<gene>
    <name evidence="2" type="ORF">CONLIGDRAFT_680593</name>
</gene>
<feature type="region of interest" description="Disordered" evidence="1">
    <location>
        <begin position="317"/>
        <end position="337"/>
    </location>
</feature>
<dbReference type="InParanoid" id="A0A1J7JPV6"/>
<dbReference type="AlphaFoldDB" id="A0A1J7JPV6"/>
<feature type="compositionally biased region" description="Basic and acidic residues" evidence="1">
    <location>
        <begin position="141"/>
        <end position="161"/>
    </location>
</feature>
<evidence type="ECO:0000313" key="3">
    <source>
        <dbReference type="Proteomes" id="UP000182658"/>
    </source>
</evidence>
<accession>A0A1J7JPV6</accession>
<feature type="region of interest" description="Disordered" evidence="1">
    <location>
        <begin position="1"/>
        <end position="195"/>
    </location>
</feature>
<name>A0A1J7JPV6_9PEZI</name>
<feature type="compositionally biased region" description="Low complexity" evidence="1">
    <location>
        <begin position="185"/>
        <end position="195"/>
    </location>
</feature>
<reference evidence="2 3" key="1">
    <citation type="submission" date="2016-10" db="EMBL/GenBank/DDBJ databases">
        <title>Draft genome sequence of Coniochaeta ligniaria NRRL30616, a lignocellulolytic fungus for bioabatement of inhibitors in plant biomass hydrolysates.</title>
        <authorList>
            <consortium name="DOE Joint Genome Institute"/>
            <person name="Jimenez D.J."/>
            <person name="Hector R.E."/>
            <person name="Riley R."/>
            <person name="Sun H."/>
            <person name="Grigoriev I.V."/>
            <person name="Van Elsas J.D."/>
            <person name="Nichols N.N."/>
        </authorList>
    </citation>
    <scope>NUCLEOTIDE SEQUENCE [LARGE SCALE GENOMIC DNA]</scope>
    <source>
        <strain evidence="2 3">NRRL 30616</strain>
    </source>
</reference>
<organism evidence="2 3">
    <name type="scientific">Coniochaeta ligniaria NRRL 30616</name>
    <dbReference type="NCBI Taxonomy" id="1408157"/>
    <lineage>
        <taxon>Eukaryota</taxon>
        <taxon>Fungi</taxon>
        <taxon>Dikarya</taxon>
        <taxon>Ascomycota</taxon>
        <taxon>Pezizomycotina</taxon>
        <taxon>Sordariomycetes</taxon>
        <taxon>Sordariomycetidae</taxon>
        <taxon>Coniochaetales</taxon>
        <taxon>Coniochaetaceae</taxon>
        <taxon>Coniochaeta</taxon>
    </lineage>
</organism>
<dbReference type="Proteomes" id="UP000182658">
    <property type="component" value="Unassembled WGS sequence"/>
</dbReference>
<keyword evidence="3" id="KW-1185">Reference proteome</keyword>
<evidence type="ECO:0000313" key="2">
    <source>
        <dbReference type="EMBL" id="OIW29778.1"/>
    </source>
</evidence>
<feature type="compositionally biased region" description="Acidic residues" evidence="1">
    <location>
        <begin position="65"/>
        <end position="74"/>
    </location>
</feature>
<protein>
    <submittedName>
        <fullName evidence="2">Uncharacterized protein</fullName>
    </submittedName>
</protein>
<feature type="region of interest" description="Disordered" evidence="1">
    <location>
        <begin position="440"/>
        <end position="471"/>
    </location>
</feature>
<dbReference type="OrthoDB" id="5413827at2759"/>
<dbReference type="EMBL" id="KV875097">
    <property type="protein sequence ID" value="OIW29778.1"/>
    <property type="molecule type" value="Genomic_DNA"/>
</dbReference>
<evidence type="ECO:0000256" key="1">
    <source>
        <dbReference type="SAM" id="MobiDB-lite"/>
    </source>
</evidence>
<feature type="compositionally biased region" description="Polar residues" evidence="1">
    <location>
        <begin position="32"/>
        <end position="44"/>
    </location>
</feature>